<dbReference type="RefSeq" id="WP_100336571.1">
    <property type="nucleotide sequence ID" value="NZ_PGFA01000001.1"/>
</dbReference>
<evidence type="ECO:0000313" key="2">
    <source>
        <dbReference type="EMBL" id="PJJ60947.1"/>
    </source>
</evidence>
<feature type="transmembrane region" description="Helical" evidence="1">
    <location>
        <begin position="74"/>
        <end position="99"/>
    </location>
</feature>
<proteinExistence type="predicted"/>
<evidence type="ECO:0008006" key="4">
    <source>
        <dbReference type="Google" id="ProtNLM"/>
    </source>
</evidence>
<organism evidence="2 3">
    <name type="scientific">Hymenobacter chitinivorans DSM 11115</name>
    <dbReference type="NCBI Taxonomy" id="1121954"/>
    <lineage>
        <taxon>Bacteria</taxon>
        <taxon>Pseudomonadati</taxon>
        <taxon>Bacteroidota</taxon>
        <taxon>Cytophagia</taxon>
        <taxon>Cytophagales</taxon>
        <taxon>Hymenobacteraceae</taxon>
        <taxon>Hymenobacter</taxon>
    </lineage>
</organism>
<gene>
    <name evidence="2" type="ORF">CLV45_2384</name>
</gene>
<accession>A0A2M9BSN4</accession>
<keyword evidence="1" id="KW-0472">Membrane</keyword>
<dbReference type="EMBL" id="PGFA01000001">
    <property type="protein sequence ID" value="PJJ60947.1"/>
    <property type="molecule type" value="Genomic_DNA"/>
</dbReference>
<feature type="transmembrane region" description="Helical" evidence="1">
    <location>
        <begin position="18"/>
        <end position="37"/>
    </location>
</feature>
<keyword evidence="1" id="KW-1133">Transmembrane helix</keyword>
<protein>
    <recommendedName>
        <fullName evidence="4">LIVCS family branched-chain amino acid:cation transporter</fullName>
    </recommendedName>
</protein>
<evidence type="ECO:0000256" key="1">
    <source>
        <dbReference type="SAM" id="Phobius"/>
    </source>
</evidence>
<keyword evidence="3" id="KW-1185">Reference proteome</keyword>
<name>A0A2M9BSN4_9BACT</name>
<keyword evidence="1" id="KW-0812">Transmembrane</keyword>
<evidence type="ECO:0000313" key="3">
    <source>
        <dbReference type="Proteomes" id="UP000228535"/>
    </source>
</evidence>
<feature type="transmembrane region" description="Helical" evidence="1">
    <location>
        <begin position="44"/>
        <end position="68"/>
    </location>
</feature>
<sequence length="104" mass="11131">METPLETPPVKSAYTQPLLVNTVALVLVGLMLLPIVAGHGLEAICNFIVAAFLLPVVNCCFFLSALVSRNWKRAFVYGLLTVGFLVLAWEVGSLMAGAFHKIGG</sequence>
<dbReference type="Proteomes" id="UP000228535">
    <property type="component" value="Unassembled WGS sequence"/>
</dbReference>
<reference evidence="2 3" key="1">
    <citation type="submission" date="2017-11" db="EMBL/GenBank/DDBJ databases">
        <title>Genomic Encyclopedia of Archaeal and Bacterial Type Strains, Phase II (KMG-II): From Individual Species to Whole Genera.</title>
        <authorList>
            <person name="Goeker M."/>
        </authorList>
    </citation>
    <scope>NUCLEOTIDE SEQUENCE [LARGE SCALE GENOMIC DNA]</scope>
    <source>
        <strain evidence="2 3">DSM 11115</strain>
    </source>
</reference>
<comment type="caution">
    <text evidence="2">The sequence shown here is derived from an EMBL/GenBank/DDBJ whole genome shotgun (WGS) entry which is preliminary data.</text>
</comment>
<dbReference type="AlphaFoldDB" id="A0A2M9BSN4"/>